<dbReference type="EMBL" id="FWFQ01000004">
    <property type="protein sequence ID" value="SLN21686.1"/>
    <property type="molecule type" value="Genomic_DNA"/>
</dbReference>
<evidence type="ECO:0000313" key="3">
    <source>
        <dbReference type="Proteomes" id="UP000193409"/>
    </source>
</evidence>
<gene>
    <name evidence="2" type="ORF">PSA7680_00815</name>
</gene>
<dbReference type="Pfam" id="PF05521">
    <property type="entry name" value="Phage_HCP"/>
    <property type="match status" value="1"/>
</dbReference>
<dbReference type="AlphaFoldDB" id="A0A1Y5RNI4"/>
<evidence type="ECO:0000256" key="1">
    <source>
        <dbReference type="SAM" id="MobiDB-lite"/>
    </source>
</evidence>
<dbReference type="OrthoDB" id="7570189at2"/>
<dbReference type="Proteomes" id="UP000193409">
    <property type="component" value="Unassembled WGS sequence"/>
</dbReference>
<evidence type="ECO:0000313" key="2">
    <source>
        <dbReference type="EMBL" id="SLN21686.1"/>
    </source>
</evidence>
<proteinExistence type="predicted"/>
<dbReference type="InterPro" id="IPR038666">
    <property type="entry name" value="SSP1_head-tail_sf"/>
</dbReference>
<reference evidence="2 3" key="1">
    <citation type="submission" date="2017-03" db="EMBL/GenBank/DDBJ databases">
        <authorList>
            <person name="Afonso C.L."/>
            <person name="Miller P.J."/>
            <person name="Scott M.A."/>
            <person name="Spackman E."/>
            <person name="Goraichik I."/>
            <person name="Dimitrov K.M."/>
            <person name="Suarez D.L."/>
            <person name="Swayne D.E."/>
        </authorList>
    </citation>
    <scope>NUCLEOTIDE SEQUENCE [LARGE SCALE GENOMIC DNA]</scope>
    <source>
        <strain evidence="2 3">CECT 7680</strain>
    </source>
</reference>
<sequence>MRPPQLNRRMVLESPLRTGDGAGGYSESWVAEGVLWATIQPRGGREAASVSGPLSLQRARITVRAAAPGSPARPRAGQRFREGTRIFVIEAVTEAEPAGRYLLCETREEVQA</sequence>
<keyword evidence="3" id="KW-1185">Reference proteome</keyword>
<accession>A0A1Y5RNI4</accession>
<dbReference type="InterPro" id="IPR008767">
    <property type="entry name" value="Phage_SPP1_head-tail_adaptor"/>
</dbReference>
<name>A0A1Y5RNI4_9RHOB</name>
<protein>
    <submittedName>
        <fullName evidence="2">Phage head-tail joining protein</fullName>
    </submittedName>
</protein>
<dbReference type="RefSeq" id="WP_085867379.1">
    <property type="nucleotide sequence ID" value="NZ_FWFQ01000004.1"/>
</dbReference>
<organism evidence="2 3">
    <name type="scientific">Pseudoruegeria aquimaris</name>
    <dbReference type="NCBI Taxonomy" id="393663"/>
    <lineage>
        <taxon>Bacteria</taxon>
        <taxon>Pseudomonadati</taxon>
        <taxon>Pseudomonadota</taxon>
        <taxon>Alphaproteobacteria</taxon>
        <taxon>Rhodobacterales</taxon>
        <taxon>Roseobacteraceae</taxon>
        <taxon>Pseudoruegeria</taxon>
    </lineage>
</organism>
<feature type="region of interest" description="Disordered" evidence="1">
    <location>
        <begin position="1"/>
        <end position="23"/>
    </location>
</feature>
<dbReference type="Gene3D" id="2.40.10.270">
    <property type="entry name" value="Bacteriophage SPP1 head-tail adaptor protein"/>
    <property type="match status" value="1"/>
</dbReference>